<proteinExistence type="predicted"/>
<evidence type="ECO:0000313" key="1">
    <source>
        <dbReference type="EMBL" id="MBP0447529.1"/>
    </source>
</evidence>
<reference evidence="1 2" key="1">
    <citation type="submission" date="2021-03" db="EMBL/GenBank/DDBJ databases">
        <authorList>
            <person name="So Y."/>
        </authorList>
    </citation>
    <scope>NUCLEOTIDE SEQUENCE [LARGE SCALE GENOMIC DNA]</scope>
    <source>
        <strain evidence="1 2">SSH11</strain>
    </source>
</reference>
<organism evidence="1 2">
    <name type="scientific">Pararoseomonas baculiformis</name>
    <dbReference type="NCBI Taxonomy" id="2820812"/>
    <lineage>
        <taxon>Bacteria</taxon>
        <taxon>Pseudomonadati</taxon>
        <taxon>Pseudomonadota</taxon>
        <taxon>Alphaproteobacteria</taxon>
        <taxon>Acetobacterales</taxon>
        <taxon>Acetobacteraceae</taxon>
        <taxon>Pararoseomonas</taxon>
    </lineage>
</organism>
<dbReference type="RefSeq" id="WP_209381797.1">
    <property type="nucleotide sequence ID" value="NZ_JAGIZB010000040.1"/>
</dbReference>
<keyword evidence="2" id="KW-1185">Reference proteome</keyword>
<protein>
    <submittedName>
        <fullName evidence="1">Uncharacterized protein</fullName>
    </submittedName>
</protein>
<comment type="caution">
    <text evidence="1">The sequence shown here is derived from an EMBL/GenBank/DDBJ whole genome shotgun (WGS) entry which is preliminary data.</text>
</comment>
<gene>
    <name evidence="1" type="ORF">J8J14_22470</name>
</gene>
<evidence type="ECO:0000313" key="2">
    <source>
        <dbReference type="Proteomes" id="UP000681594"/>
    </source>
</evidence>
<name>A0ABS4AKX9_9PROT</name>
<dbReference type="Proteomes" id="UP000681594">
    <property type="component" value="Unassembled WGS sequence"/>
</dbReference>
<accession>A0ABS4AKX9</accession>
<sequence>MRDKRAKFVELANKRVNAAIKAVRLVSNLGNRSNYEYTEEDARKMMRALQKELDTAKAKFGDGSDSVGGEFRL</sequence>
<dbReference type="EMBL" id="JAGIZB010000040">
    <property type="protein sequence ID" value="MBP0447529.1"/>
    <property type="molecule type" value="Genomic_DNA"/>
</dbReference>